<evidence type="ECO:0000313" key="3">
    <source>
        <dbReference type="EMBL" id="GMT01589.1"/>
    </source>
</evidence>
<organism evidence="3 4">
    <name type="scientific">Pristionchus entomophagus</name>
    <dbReference type="NCBI Taxonomy" id="358040"/>
    <lineage>
        <taxon>Eukaryota</taxon>
        <taxon>Metazoa</taxon>
        <taxon>Ecdysozoa</taxon>
        <taxon>Nematoda</taxon>
        <taxon>Chromadorea</taxon>
        <taxon>Rhabditida</taxon>
        <taxon>Rhabditina</taxon>
        <taxon>Diplogasteromorpha</taxon>
        <taxon>Diplogasteroidea</taxon>
        <taxon>Neodiplogasteridae</taxon>
        <taxon>Pristionchus</taxon>
    </lineage>
</organism>
<protein>
    <recommendedName>
        <fullName evidence="1">Vacuolar ATPase assembly protein VMA22</fullName>
    </recommendedName>
</protein>
<gene>
    <name evidence="3" type="ORF">PENTCL1PPCAC_23763</name>
</gene>
<dbReference type="PANTHER" id="PTHR31996">
    <property type="entry name" value="COILED-COIL DOMAIN-CONTAINING PROTEIN 115"/>
    <property type="match status" value="1"/>
</dbReference>
<proteinExistence type="predicted"/>
<feature type="region of interest" description="Disordered" evidence="2">
    <location>
        <begin position="89"/>
        <end position="135"/>
    </location>
</feature>
<feature type="non-terminal residue" evidence="3">
    <location>
        <position position="1"/>
    </location>
</feature>
<dbReference type="Proteomes" id="UP001432027">
    <property type="component" value="Unassembled WGS sequence"/>
</dbReference>
<feature type="compositionally biased region" description="Basic and acidic residues" evidence="2">
    <location>
        <begin position="89"/>
        <end position="112"/>
    </location>
</feature>
<evidence type="ECO:0000313" key="4">
    <source>
        <dbReference type="Proteomes" id="UP001432027"/>
    </source>
</evidence>
<sequence>ISRMSGVRALNEVALSRLRLVQEYVSLLVEMEERLAQTSIGAARARTMVGHSYASLAALNEEMKAVVRVEVSDDKSVSSSNEFVLVKEAEKEEEGVRKRKGGDEKGDDNKEEKEDEEEEEKSKKKSPAFRPYGIL</sequence>
<dbReference type="InterPro" id="IPR040357">
    <property type="entry name" value="Vma22/CCDC115"/>
</dbReference>
<dbReference type="EMBL" id="BTSX01000005">
    <property type="protein sequence ID" value="GMT01589.1"/>
    <property type="molecule type" value="Genomic_DNA"/>
</dbReference>
<dbReference type="GO" id="GO:0070072">
    <property type="term" value="P:vacuolar proton-transporting V-type ATPase complex assembly"/>
    <property type="evidence" value="ECO:0007669"/>
    <property type="project" value="InterPro"/>
</dbReference>
<evidence type="ECO:0000256" key="1">
    <source>
        <dbReference type="ARBA" id="ARBA00093634"/>
    </source>
</evidence>
<keyword evidence="4" id="KW-1185">Reference proteome</keyword>
<dbReference type="AlphaFoldDB" id="A0AAV5U586"/>
<reference evidence="3" key="1">
    <citation type="submission" date="2023-10" db="EMBL/GenBank/DDBJ databases">
        <title>Genome assembly of Pristionchus species.</title>
        <authorList>
            <person name="Yoshida K."/>
            <person name="Sommer R.J."/>
        </authorList>
    </citation>
    <scope>NUCLEOTIDE SEQUENCE</scope>
    <source>
        <strain evidence="3">RS0144</strain>
    </source>
</reference>
<accession>A0AAV5U586</accession>
<evidence type="ECO:0000256" key="2">
    <source>
        <dbReference type="SAM" id="MobiDB-lite"/>
    </source>
</evidence>
<dbReference type="PANTHER" id="PTHR31996:SF2">
    <property type="entry name" value="COILED-COIL DOMAIN-CONTAINING PROTEIN 115"/>
    <property type="match status" value="1"/>
</dbReference>
<dbReference type="GO" id="GO:0051082">
    <property type="term" value="F:unfolded protein binding"/>
    <property type="evidence" value="ECO:0007669"/>
    <property type="project" value="TreeGrafter"/>
</dbReference>
<feature type="non-terminal residue" evidence="3">
    <location>
        <position position="135"/>
    </location>
</feature>
<comment type="caution">
    <text evidence="3">The sequence shown here is derived from an EMBL/GenBank/DDBJ whole genome shotgun (WGS) entry which is preliminary data.</text>
</comment>
<name>A0AAV5U586_9BILA</name>